<dbReference type="AlphaFoldDB" id="A0AAE3QNZ4"/>
<dbReference type="Proteomes" id="UP001241110">
    <property type="component" value="Unassembled WGS sequence"/>
</dbReference>
<reference evidence="2" key="1">
    <citation type="submission" date="2023-05" db="EMBL/GenBank/DDBJ databases">
        <authorList>
            <person name="Zhang X."/>
        </authorList>
    </citation>
    <scope>NUCLEOTIDE SEQUENCE</scope>
    <source>
        <strain evidence="2">YF14B1</strain>
    </source>
</reference>
<name>A0AAE3QNZ4_9BACT</name>
<dbReference type="RefSeq" id="WP_313978004.1">
    <property type="nucleotide sequence ID" value="NZ_JASJOS010000004.1"/>
</dbReference>
<dbReference type="EMBL" id="JASJOS010000004">
    <property type="protein sequence ID" value="MDJ1480905.1"/>
    <property type="molecule type" value="Genomic_DNA"/>
</dbReference>
<sequence length="280" mass="31666">MRACFTKGIFGVLFLVMTLVACNSDNNDPVPQKLTKCMVNAISYNGKTIRTYDYQPDGTIKKIVLSVGGSADGIYEFSFSGNTGTQTVRQAKRTTNFKLELDSKGYINKAYSRFDTTGVTSYDTIWYVRNAEDYLVKMTQKNVQYYPSQDMTVTTQYVTTFTIQNGNTVKAEIVNIVTNENSVPNPTVVETYEYYTDKLDSAETFAVITPNFQTGKRATNMLKRKTQVQGDDLAVRVTDYVYKYRADNLPEQIDYTENYSILGMPQPEFKASLVLSYICP</sequence>
<feature type="chain" id="PRO_5042261893" description="DUF4595 domain-containing protein" evidence="1">
    <location>
        <begin position="24"/>
        <end position="280"/>
    </location>
</feature>
<evidence type="ECO:0008006" key="4">
    <source>
        <dbReference type="Google" id="ProtNLM"/>
    </source>
</evidence>
<organism evidence="2 3">
    <name type="scientific">Xanthocytophaga flava</name>
    <dbReference type="NCBI Taxonomy" id="3048013"/>
    <lineage>
        <taxon>Bacteria</taxon>
        <taxon>Pseudomonadati</taxon>
        <taxon>Bacteroidota</taxon>
        <taxon>Cytophagia</taxon>
        <taxon>Cytophagales</taxon>
        <taxon>Rhodocytophagaceae</taxon>
        <taxon>Xanthocytophaga</taxon>
    </lineage>
</organism>
<dbReference type="PROSITE" id="PS51257">
    <property type="entry name" value="PROKAR_LIPOPROTEIN"/>
    <property type="match status" value="1"/>
</dbReference>
<feature type="signal peptide" evidence="1">
    <location>
        <begin position="1"/>
        <end position="23"/>
    </location>
</feature>
<keyword evidence="1" id="KW-0732">Signal</keyword>
<gene>
    <name evidence="2" type="ORF">QNI16_10465</name>
</gene>
<evidence type="ECO:0000256" key="1">
    <source>
        <dbReference type="SAM" id="SignalP"/>
    </source>
</evidence>
<comment type="caution">
    <text evidence="2">The sequence shown here is derived from an EMBL/GenBank/DDBJ whole genome shotgun (WGS) entry which is preliminary data.</text>
</comment>
<proteinExistence type="predicted"/>
<accession>A0AAE3QNZ4</accession>
<protein>
    <recommendedName>
        <fullName evidence="4">DUF4595 domain-containing protein</fullName>
    </recommendedName>
</protein>
<evidence type="ECO:0000313" key="2">
    <source>
        <dbReference type="EMBL" id="MDJ1480905.1"/>
    </source>
</evidence>
<evidence type="ECO:0000313" key="3">
    <source>
        <dbReference type="Proteomes" id="UP001241110"/>
    </source>
</evidence>